<keyword evidence="2" id="KW-0813">Transport</keyword>
<proteinExistence type="predicted"/>
<dbReference type="GO" id="GO:0005315">
    <property type="term" value="F:phosphate transmembrane transporter activity"/>
    <property type="evidence" value="ECO:0007669"/>
    <property type="project" value="InterPro"/>
</dbReference>
<name>A0A7S6P214_9PHYC</name>
<sequence length="505" mass="54846">MDLHAYEWIVGLGGLLAVTTAYGIGANDVANAFASSVGSGALSIKTAVILAGIFEFSGALLMGSHVTDTIRKGIADYSCFEDDPAILMYGCMCVLAAMSVWLVTASYLEMPVSTTHSCVGGMIGMTMVSRGVNCVTWTKETDKFPYIKGVSAIVVSWLLSPIVSGIFASFFFYILRLSVLRSENSFTRSKYAFPILLGSTVCINVFFIVYKGAKFLKLNETPIETAFAYAFGLGCGVGLLSLTIVPYLHKLAEQTFIDEMKDNENHEIEISDDKCEPCCPPDNTKLHMRIYNFIKNSLNMDRREIIEGDETVMNIHENAEKFDDRTEISMRYLQIITACCDAFAHGANDVANSIAPFGAIWAIYESGEVSKKKNDLGDNAYWILSLGAFGIVIGLATYGYKILHAIGTKLTKITPSRGTCIELGSACVIIMGSRLGWPLSTTHCQVGATVGVGLLEGKKGINYKILRKTVLGWIVTLVVVGGGTALLFVQGAYAPMAHYPSYIKN</sequence>
<feature type="transmembrane region" description="Helical" evidence="6">
    <location>
        <begin position="46"/>
        <end position="66"/>
    </location>
</feature>
<keyword evidence="3 6" id="KW-0812">Transmembrane</keyword>
<evidence type="ECO:0000256" key="4">
    <source>
        <dbReference type="ARBA" id="ARBA00022989"/>
    </source>
</evidence>
<organism evidence="7">
    <name type="scientific">Bathycoccus sp. RCC716 virus 1</name>
    <dbReference type="NCBI Taxonomy" id="2530038"/>
    <lineage>
        <taxon>Viruses</taxon>
        <taxon>Varidnaviria</taxon>
        <taxon>Bamfordvirae</taxon>
        <taxon>Nucleocytoviricota</taxon>
        <taxon>Megaviricetes</taxon>
        <taxon>Algavirales</taxon>
        <taxon>Phycodnaviridae</taxon>
        <taxon>Prasinovirus</taxon>
    </lineage>
</organism>
<dbReference type="PANTHER" id="PTHR11101:SF80">
    <property type="entry name" value="PHOSPHATE TRANSPORTER"/>
    <property type="match status" value="1"/>
</dbReference>
<evidence type="ECO:0008006" key="8">
    <source>
        <dbReference type="Google" id="ProtNLM"/>
    </source>
</evidence>
<evidence type="ECO:0000256" key="3">
    <source>
        <dbReference type="ARBA" id="ARBA00022692"/>
    </source>
</evidence>
<evidence type="ECO:0000256" key="2">
    <source>
        <dbReference type="ARBA" id="ARBA00022448"/>
    </source>
</evidence>
<feature type="transmembrane region" description="Helical" evidence="6">
    <location>
        <begin position="226"/>
        <end position="248"/>
    </location>
</feature>
<keyword evidence="5 6" id="KW-0472">Membrane</keyword>
<accession>A0A7S6P214</accession>
<protein>
    <recommendedName>
        <fullName evidence="8">Phosphate transporter</fullName>
    </recommendedName>
</protein>
<dbReference type="GO" id="GO:0016020">
    <property type="term" value="C:membrane"/>
    <property type="evidence" value="ECO:0007669"/>
    <property type="project" value="UniProtKB-SubCell"/>
</dbReference>
<feature type="transmembrane region" description="Helical" evidence="6">
    <location>
        <begin position="86"/>
        <end position="107"/>
    </location>
</feature>
<evidence type="ECO:0000313" key="7">
    <source>
        <dbReference type="EMBL" id="QOR60256.1"/>
    </source>
</evidence>
<dbReference type="InterPro" id="IPR001204">
    <property type="entry name" value="Phos_transporter"/>
</dbReference>
<feature type="transmembrane region" description="Helical" evidence="6">
    <location>
        <begin position="380"/>
        <end position="400"/>
    </location>
</feature>
<feature type="transmembrane region" description="Helical" evidence="6">
    <location>
        <begin position="470"/>
        <end position="489"/>
    </location>
</feature>
<reference evidence="7" key="1">
    <citation type="submission" date="2019-02" db="EMBL/GenBank/DDBJ databases">
        <authorList>
            <person name="Bachy C."/>
            <person name="Yung C.-M."/>
            <person name="Roux S."/>
            <person name="Sullivan M.B."/>
            <person name="Worden A.Z."/>
        </authorList>
    </citation>
    <scope>NUCLEOTIDE SEQUENCE</scope>
    <source>
        <strain evidence="7">BII-V1</strain>
    </source>
</reference>
<feature type="transmembrane region" description="Helical" evidence="6">
    <location>
        <begin position="158"/>
        <end position="179"/>
    </location>
</feature>
<evidence type="ECO:0000256" key="1">
    <source>
        <dbReference type="ARBA" id="ARBA00004141"/>
    </source>
</evidence>
<dbReference type="GO" id="GO:0035435">
    <property type="term" value="P:phosphate ion transmembrane transport"/>
    <property type="evidence" value="ECO:0007669"/>
    <property type="project" value="TreeGrafter"/>
</dbReference>
<feature type="transmembrane region" description="Helical" evidence="6">
    <location>
        <begin position="191"/>
        <end position="210"/>
    </location>
</feature>
<evidence type="ECO:0000256" key="6">
    <source>
        <dbReference type="SAM" id="Phobius"/>
    </source>
</evidence>
<dbReference type="PANTHER" id="PTHR11101">
    <property type="entry name" value="PHOSPHATE TRANSPORTER"/>
    <property type="match status" value="1"/>
</dbReference>
<evidence type="ECO:0000256" key="5">
    <source>
        <dbReference type="ARBA" id="ARBA00023136"/>
    </source>
</evidence>
<comment type="subcellular location">
    <subcellularLocation>
        <location evidence="1">Membrane</location>
        <topology evidence="1">Multi-pass membrane protein</topology>
    </subcellularLocation>
</comment>
<feature type="transmembrane region" description="Helical" evidence="6">
    <location>
        <begin position="6"/>
        <end position="25"/>
    </location>
</feature>
<feature type="transmembrane region" description="Helical" evidence="6">
    <location>
        <begin position="119"/>
        <end position="138"/>
    </location>
</feature>
<keyword evidence="4 6" id="KW-1133">Transmembrane helix</keyword>
<dbReference type="EMBL" id="MK522034">
    <property type="protein sequence ID" value="QOR60256.1"/>
    <property type="molecule type" value="Genomic_DNA"/>
</dbReference>
<dbReference type="Pfam" id="PF01384">
    <property type="entry name" value="PHO4"/>
    <property type="match status" value="1"/>
</dbReference>